<keyword evidence="3" id="KW-1185">Reference proteome</keyword>
<evidence type="ECO:0000313" key="2">
    <source>
        <dbReference type="EMBL" id="MCC9642686.1"/>
    </source>
</evidence>
<evidence type="ECO:0008006" key="4">
    <source>
        <dbReference type="Google" id="ProtNLM"/>
    </source>
</evidence>
<dbReference type="EMBL" id="JAJKFW010000022">
    <property type="protein sequence ID" value="MCC9642686.1"/>
    <property type="molecule type" value="Genomic_DNA"/>
</dbReference>
<keyword evidence="1" id="KW-0732">Signal</keyword>
<feature type="chain" id="PRO_5046387332" description="Secreted protein" evidence="1">
    <location>
        <begin position="23"/>
        <end position="61"/>
    </location>
</feature>
<reference evidence="2" key="1">
    <citation type="submission" date="2021-11" db="EMBL/GenBank/DDBJ databases">
        <title>Genome sequence.</title>
        <authorList>
            <person name="Sun Q."/>
        </authorList>
    </citation>
    <scope>NUCLEOTIDE SEQUENCE</scope>
    <source>
        <strain evidence="2">JC740</strain>
    </source>
</reference>
<comment type="caution">
    <text evidence="2">The sequence shown here is derived from an EMBL/GenBank/DDBJ whole genome shotgun (WGS) entry which is preliminary data.</text>
</comment>
<organism evidence="2 3">
    <name type="scientific">Rhodopirellula halodulae</name>
    <dbReference type="NCBI Taxonomy" id="2894198"/>
    <lineage>
        <taxon>Bacteria</taxon>
        <taxon>Pseudomonadati</taxon>
        <taxon>Planctomycetota</taxon>
        <taxon>Planctomycetia</taxon>
        <taxon>Pirellulales</taxon>
        <taxon>Pirellulaceae</taxon>
        <taxon>Rhodopirellula</taxon>
    </lineage>
</organism>
<gene>
    <name evidence="2" type="ORF">LOC71_10395</name>
</gene>
<evidence type="ECO:0000256" key="1">
    <source>
        <dbReference type="SAM" id="SignalP"/>
    </source>
</evidence>
<protein>
    <recommendedName>
        <fullName evidence="4">Secreted protein</fullName>
    </recommendedName>
</protein>
<accession>A0ABS8NJP6</accession>
<feature type="signal peptide" evidence="1">
    <location>
        <begin position="1"/>
        <end position="22"/>
    </location>
</feature>
<evidence type="ECO:0000313" key="3">
    <source>
        <dbReference type="Proteomes" id="UP001430306"/>
    </source>
</evidence>
<name>A0ABS8NJP6_9BACT</name>
<dbReference type="Proteomes" id="UP001430306">
    <property type="component" value="Unassembled WGS sequence"/>
</dbReference>
<sequence>MMNRVSWWTASFFLVASFVTGAGCTSEPVVIQEDEDAFAAYDAAMEGAESEAAENADEVAP</sequence>
<dbReference type="PROSITE" id="PS51257">
    <property type="entry name" value="PROKAR_LIPOPROTEIN"/>
    <property type="match status" value="1"/>
</dbReference>
<proteinExistence type="predicted"/>